<dbReference type="VEuPathDB" id="FungiDB:EYZ11_012029"/>
<comment type="caution">
    <text evidence="1">The sequence shown here is derived from an EMBL/GenBank/DDBJ whole genome shotgun (WGS) entry which is preliminary data.</text>
</comment>
<dbReference type="EMBL" id="SOSA01000824">
    <property type="protein sequence ID" value="THC88524.1"/>
    <property type="molecule type" value="Genomic_DNA"/>
</dbReference>
<protein>
    <submittedName>
        <fullName evidence="1">Uncharacterized protein</fullName>
    </submittedName>
</protein>
<proteinExistence type="predicted"/>
<gene>
    <name evidence="1" type="ORF">EYZ11_012029</name>
</gene>
<dbReference type="Proteomes" id="UP000308092">
    <property type="component" value="Unassembled WGS sequence"/>
</dbReference>
<evidence type="ECO:0000313" key="1">
    <source>
        <dbReference type="EMBL" id="THC88524.1"/>
    </source>
</evidence>
<dbReference type="AlphaFoldDB" id="A0A4V3UMT1"/>
<reference evidence="1 2" key="1">
    <citation type="submission" date="2019-03" db="EMBL/GenBank/DDBJ databases">
        <title>The genome sequence of a newly discovered highly antifungal drug resistant Aspergillus species, Aspergillus tanneri NIH 1004.</title>
        <authorList>
            <person name="Mounaud S."/>
            <person name="Singh I."/>
            <person name="Joardar V."/>
            <person name="Pakala S."/>
            <person name="Pakala S."/>
            <person name="Venepally P."/>
            <person name="Hoover J."/>
            <person name="Nierman W."/>
            <person name="Chung J."/>
            <person name="Losada L."/>
        </authorList>
    </citation>
    <scope>NUCLEOTIDE SEQUENCE [LARGE SCALE GENOMIC DNA]</scope>
    <source>
        <strain evidence="1 2">NIH1004</strain>
    </source>
</reference>
<evidence type="ECO:0000313" key="2">
    <source>
        <dbReference type="Proteomes" id="UP000308092"/>
    </source>
</evidence>
<name>A0A4V3UMT1_9EURO</name>
<sequence length="35" mass="3917">MSLLAELGLHTQFGSLCEQMLKNGISVWGIQVRKQ</sequence>
<keyword evidence="2" id="KW-1185">Reference proteome</keyword>
<organism evidence="1 2">
    <name type="scientific">Aspergillus tanneri</name>
    <dbReference type="NCBI Taxonomy" id="1220188"/>
    <lineage>
        <taxon>Eukaryota</taxon>
        <taxon>Fungi</taxon>
        <taxon>Dikarya</taxon>
        <taxon>Ascomycota</taxon>
        <taxon>Pezizomycotina</taxon>
        <taxon>Eurotiomycetes</taxon>
        <taxon>Eurotiomycetidae</taxon>
        <taxon>Eurotiales</taxon>
        <taxon>Aspergillaceae</taxon>
        <taxon>Aspergillus</taxon>
        <taxon>Aspergillus subgen. Circumdati</taxon>
    </lineage>
</organism>
<accession>A0A4V3UMT1</accession>